<accession>A0A242M8X0</accession>
<dbReference type="AlphaFoldDB" id="A0A242M8X0"/>
<protein>
    <submittedName>
        <fullName evidence="1">Uncharacterized protein</fullName>
    </submittedName>
</protein>
<sequence>MQARRELTHMKSHALRVAFGALSMLEVNALRTQAMRVREGYAA</sequence>
<name>A0A242M8X0_CABSO</name>
<evidence type="ECO:0000313" key="1">
    <source>
        <dbReference type="EMBL" id="OTP67134.1"/>
    </source>
</evidence>
<gene>
    <name evidence="1" type="ORF">PAMC26510_32315</name>
</gene>
<dbReference type="EMBL" id="NBTY01000198">
    <property type="protein sequence ID" value="OTP67134.1"/>
    <property type="molecule type" value="Genomic_DNA"/>
</dbReference>
<evidence type="ECO:0000313" key="2">
    <source>
        <dbReference type="Proteomes" id="UP000194546"/>
    </source>
</evidence>
<comment type="caution">
    <text evidence="1">The sequence shown here is derived from an EMBL/GenBank/DDBJ whole genome shotgun (WGS) entry which is preliminary data.</text>
</comment>
<reference evidence="1 2" key="1">
    <citation type="submission" date="2017-03" db="EMBL/GenBank/DDBJ databases">
        <title>Genome analysis of strain PAMC 26510.</title>
        <authorList>
            <person name="Oh H.-M."/>
            <person name="Yang J.-A."/>
        </authorList>
    </citation>
    <scope>NUCLEOTIDE SEQUENCE [LARGE SCALE GENOMIC DNA]</scope>
    <source>
        <strain evidence="1 2">PAMC 26510</strain>
    </source>
</reference>
<proteinExistence type="predicted"/>
<organism evidence="1 2">
    <name type="scientific">Caballeronia sordidicola</name>
    <name type="common">Burkholderia sordidicola</name>
    <dbReference type="NCBI Taxonomy" id="196367"/>
    <lineage>
        <taxon>Bacteria</taxon>
        <taxon>Pseudomonadati</taxon>
        <taxon>Pseudomonadota</taxon>
        <taxon>Betaproteobacteria</taxon>
        <taxon>Burkholderiales</taxon>
        <taxon>Burkholderiaceae</taxon>
        <taxon>Caballeronia</taxon>
    </lineage>
</organism>
<dbReference type="Proteomes" id="UP000194546">
    <property type="component" value="Unassembled WGS sequence"/>
</dbReference>